<dbReference type="GO" id="GO:0004016">
    <property type="term" value="F:adenylate cyclase activity"/>
    <property type="evidence" value="ECO:0007669"/>
    <property type="project" value="TreeGrafter"/>
</dbReference>
<dbReference type="GO" id="GO:0003677">
    <property type="term" value="F:DNA binding"/>
    <property type="evidence" value="ECO:0007669"/>
    <property type="project" value="UniProtKB-KW"/>
</dbReference>
<evidence type="ECO:0000256" key="1">
    <source>
        <dbReference type="ARBA" id="ARBA00022741"/>
    </source>
</evidence>
<dbReference type="PANTHER" id="PTHR16305">
    <property type="entry name" value="TESTICULAR SOLUBLE ADENYLYL CYCLASE"/>
    <property type="match status" value="1"/>
</dbReference>
<dbReference type="GO" id="GO:0006355">
    <property type="term" value="P:regulation of DNA-templated transcription"/>
    <property type="evidence" value="ECO:0007669"/>
    <property type="project" value="InterPro"/>
</dbReference>
<evidence type="ECO:0000256" key="3">
    <source>
        <dbReference type="SAM" id="MobiDB-lite"/>
    </source>
</evidence>
<evidence type="ECO:0000256" key="2">
    <source>
        <dbReference type="ARBA" id="ARBA00022840"/>
    </source>
</evidence>
<evidence type="ECO:0000259" key="4">
    <source>
        <dbReference type="PROSITE" id="PS50043"/>
    </source>
</evidence>
<dbReference type="SUPFAM" id="SSF52540">
    <property type="entry name" value="P-loop containing nucleoside triphosphate hydrolases"/>
    <property type="match status" value="1"/>
</dbReference>
<keyword evidence="6" id="KW-1185">Reference proteome</keyword>
<reference evidence="5" key="1">
    <citation type="submission" date="2023-07" db="EMBL/GenBank/DDBJ databases">
        <title>Sequencing the genomes of 1000 actinobacteria strains.</title>
        <authorList>
            <person name="Klenk H.-P."/>
        </authorList>
    </citation>
    <scope>NUCLEOTIDE SEQUENCE</scope>
    <source>
        <strain evidence="5">DSM 44707</strain>
    </source>
</reference>
<feature type="domain" description="HTH luxR-type" evidence="4">
    <location>
        <begin position="834"/>
        <end position="897"/>
    </location>
</feature>
<dbReference type="InterPro" id="IPR041664">
    <property type="entry name" value="AAA_16"/>
</dbReference>
<dbReference type="PRINTS" id="PR00038">
    <property type="entry name" value="HTHLUXR"/>
</dbReference>
<keyword evidence="5" id="KW-0238">DNA-binding</keyword>
<dbReference type="Proteomes" id="UP001183643">
    <property type="component" value="Unassembled WGS sequence"/>
</dbReference>
<dbReference type="Gene3D" id="1.10.10.10">
    <property type="entry name" value="Winged helix-like DNA-binding domain superfamily/Winged helix DNA-binding domain"/>
    <property type="match status" value="1"/>
</dbReference>
<dbReference type="GO" id="GO:0005524">
    <property type="term" value="F:ATP binding"/>
    <property type="evidence" value="ECO:0007669"/>
    <property type="project" value="UniProtKB-KW"/>
</dbReference>
<keyword evidence="1" id="KW-0547">Nucleotide-binding</keyword>
<keyword evidence="2" id="KW-0067">ATP-binding</keyword>
<proteinExistence type="predicted"/>
<gene>
    <name evidence="5" type="ORF">J2S41_004094</name>
</gene>
<protein>
    <submittedName>
        <fullName evidence="5">DNA-binding CsgD family transcriptional regulator</fullName>
    </submittedName>
</protein>
<dbReference type="SMART" id="SM00421">
    <property type="entry name" value="HTH_LUXR"/>
    <property type="match status" value="1"/>
</dbReference>
<dbReference type="PROSITE" id="PS50043">
    <property type="entry name" value="HTH_LUXR_2"/>
    <property type="match status" value="1"/>
</dbReference>
<evidence type="ECO:0000313" key="6">
    <source>
        <dbReference type="Proteomes" id="UP001183643"/>
    </source>
</evidence>
<organism evidence="5 6">
    <name type="scientific">Catenuloplanes atrovinosus</name>
    <dbReference type="NCBI Taxonomy" id="137266"/>
    <lineage>
        <taxon>Bacteria</taxon>
        <taxon>Bacillati</taxon>
        <taxon>Actinomycetota</taxon>
        <taxon>Actinomycetes</taxon>
        <taxon>Micromonosporales</taxon>
        <taxon>Micromonosporaceae</taxon>
        <taxon>Catenuloplanes</taxon>
    </lineage>
</organism>
<dbReference type="InterPro" id="IPR016032">
    <property type="entry name" value="Sig_transdc_resp-reg_C-effctor"/>
</dbReference>
<dbReference type="AlphaFoldDB" id="A0AAE4CA69"/>
<dbReference type="Pfam" id="PF00196">
    <property type="entry name" value="GerE"/>
    <property type="match status" value="1"/>
</dbReference>
<dbReference type="Pfam" id="PF13191">
    <property type="entry name" value="AAA_16"/>
    <property type="match status" value="1"/>
</dbReference>
<feature type="region of interest" description="Disordered" evidence="3">
    <location>
        <begin position="355"/>
        <end position="377"/>
    </location>
</feature>
<sequence>MTQTMRLTGRADEITAIRELLHAATGGHGGALVVRGPAGIGKTALIGAALKSHTDLRRVSTAGTGADTEPYAAVRRLCMPLLDKPTLLPEAFRGQLNMLFGTQPGTDPDPFAVGLTVQRFLVALAHTRGVVVVVEDAHALDPASAQVLAFAARRLRSSRVAMLLALRDDAAPAGSVDGGDAALIMRELPGLTLSGLADSDARSLLDTTPWAAIDPAVRERVVAEARGNPAALLTAPFDNQPGQPVTVSREPAWATRARQRYAAIAGALSTAARTVLLVAAAERFGDPLPVWRALGNLDISPPELTTAVTDAEQSGLVSIGAQVRFVHPLARSAVYHAAPPSLRREVHGRLADAVGADAGPDRASWHRSLAASGPDDRTADELEAAVETAGQRGGLPAAASFLESAALLTTDASQRAVRTLAAADTWERAGEPEHALALLGRAERAPLPEEHRTRAQSVRGRLRREPHLLLTVAATVQGASASEAVLDAHAAWVQTDGYGTPLAEHPAVAGLCRAMHARVSNRPGDLLARALIDRLAGDRETAAAELDRAAAAVREHPRTEDSRGHLLWLAAAAAAERWDDDGWRLLLDRHLTLARAGGAHASLPPALSMQALADIEAGVLHPSVEPAGPSYGEIVLAAWRGEGRRVRAIGAQLRGYGTDRAGGAFHRAADHAGAVLDNATGAYSSALDAAGRALADVPPGLTALLLPEYVEAAVYAGRPELAVAALDRHLPAADASRTAWAAGTAAACTALLAVAVEAEPLHRRAIALLDRVGLGIRHARARLRFGEWLADRGRAAEAAVELAAARDDLAAAGARAFARRAARALSRLSGGHGDNRLPDVLTRQELLVARQVAGGLTTREVAAALYVSPRTVDTHLRNVFRKLNITSRRELYGMELA</sequence>
<name>A0AAE4CA69_9ACTN</name>
<dbReference type="PANTHER" id="PTHR16305:SF35">
    <property type="entry name" value="TRANSCRIPTIONAL ACTIVATOR DOMAIN"/>
    <property type="match status" value="1"/>
</dbReference>
<dbReference type="CDD" id="cd06170">
    <property type="entry name" value="LuxR_C_like"/>
    <property type="match status" value="1"/>
</dbReference>
<dbReference type="SUPFAM" id="SSF46894">
    <property type="entry name" value="C-terminal effector domain of the bipartite response regulators"/>
    <property type="match status" value="1"/>
</dbReference>
<accession>A0AAE4CA69</accession>
<dbReference type="InterPro" id="IPR027417">
    <property type="entry name" value="P-loop_NTPase"/>
</dbReference>
<dbReference type="EMBL" id="JAVDYB010000001">
    <property type="protein sequence ID" value="MDR7277316.1"/>
    <property type="molecule type" value="Genomic_DNA"/>
</dbReference>
<dbReference type="RefSeq" id="WP_310369532.1">
    <property type="nucleotide sequence ID" value="NZ_JAVDYB010000001.1"/>
</dbReference>
<comment type="caution">
    <text evidence="5">The sequence shown here is derived from an EMBL/GenBank/DDBJ whole genome shotgun (WGS) entry which is preliminary data.</text>
</comment>
<dbReference type="InterPro" id="IPR000792">
    <property type="entry name" value="Tscrpt_reg_LuxR_C"/>
</dbReference>
<dbReference type="InterPro" id="IPR036388">
    <property type="entry name" value="WH-like_DNA-bd_sf"/>
</dbReference>
<dbReference type="GO" id="GO:0005737">
    <property type="term" value="C:cytoplasm"/>
    <property type="evidence" value="ECO:0007669"/>
    <property type="project" value="TreeGrafter"/>
</dbReference>
<dbReference type="PROSITE" id="PS00622">
    <property type="entry name" value="HTH_LUXR_1"/>
    <property type="match status" value="1"/>
</dbReference>
<evidence type="ECO:0000313" key="5">
    <source>
        <dbReference type="EMBL" id="MDR7277316.1"/>
    </source>
</evidence>